<feature type="domain" description="Peptidoglycan binding-like" evidence="1">
    <location>
        <begin position="10"/>
        <end position="52"/>
    </location>
</feature>
<sequence>MEDVRQGLRGNITRVLQAFLYINGFNPDPFDGVFGNGTDRAVKDYQRTNRLQLMEFSVLKHGVSCFRLIG</sequence>
<name>A0A161QL00_9BACI</name>
<dbReference type="InterPro" id="IPR036366">
    <property type="entry name" value="PGBDSf"/>
</dbReference>
<comment type="caution">
    <text evidence="2">The sequence shown here is derived from an EMBL/GenBank/DDBJ whole genome shotgun (WGS) entry which is preliminary data.</text>
</comment>
<gene>
    <name evidence="2" type="ORF">AZF04_18820</name>
</gene>
<dbReference type="Proteomes" id="UP000075806">
    <property type="component" value="Unassembled WGS sequence"/>
</dbReference>
<reference evidence="2" key="1">
    <citation type="submission" date="2016-02" db="EMBL/GenBank/DDBJ databases">
        <title>Genome sequence of Bacillus trypoxylicola KCTC 13244(T).</title>
        <authorList>
            <person name="Jeong H."/>
            <person name="Park S.-H."/>
            <person name="Choi S.-K."/>
        </authorList>
    </citation>
    <scope>NUCLEOTIDE SEQUENCE [LARGE SCALE GENOMIC DNA]</scope>
    <source>
        <strain evidence="2">KCTC 13244</strain>
    </source>
</reference>
<evidence type="ECO:0000313" key="3">
    <source>
        <dbReference type="Proteomes" id="UP000075806"/>
    </source>
</evidence>
<evidence type="ECO:0000259" key="1">
    <source>
        <dbReference type="Pfam" id="PF01471"/>
    </source>
</evidence>
<accession>A0A161QL00</accession>
<dbReference type="AlphaFoldDB" id="A0A161QL00"/>
<organism evidence="2 3">
    <name type="scientific">Alkalihalobacillus trypoxylicola</name>
    <dbReference type="NCBI Taxonomy" id="519424"/>
    <lineage>
        <taxon>Bacteria</taxon>
        <taxon>Bacillati</taxon>
        <taxon>Bacillota</taxon>
        <taxon>Bacilli</taxon>
        <taxon>Bacillales</taxon>
        <taxon>Bacillaceae</taxon>
        <taxon>Alkalihalobacillus</taxon>
    </lineage>
</organism>
<keyword evidence="3" id="KW-1185">Reference proteome</keyword>
<dbReference type="Pfam" id="PF01471">
    <property type="entry name" value="PG_binding_1"/>
    <property type="match status" value="1"/>
</dbReference>
<protein>
    <recommendedName>
        <fullName evidence="1">Peptidoglycan binding-like domain-containing protein</fullName>
    </recommendedName>
</protein>
<dbReference type="OrthoDB" id="9805070at2"/>
<dbReference type="SUPFAM" id="SSF47090">
    <property type="entry name" value="PGBD-like"/>
    <property type="match status" value="1"/>
</dbReference>
<dbReference type="InterPro" id="IPR002477">
    <property type="entry name" value="Peptidoglycan-bd-like"/>
</dbReference>
<dbReference type="STRING" id="519424.AZF04_18820"/>
<proteinExistence type="predicted"/>
<dbReference type="EMBL" id="LTAO01000015">
    <property type="protein sequence ID" value="KYG30743.1"/>
    <property type="molecule type" value="Genomic_DNA"/>
</dbReference>
<evidence type="ECO:0000313" key="2">
    <source>
        <dbReference type="EMBL" id="KYG30743.1"/>
    </source>
</evidence>
<dbReference type="RefSeq" id="WP_061948825.1">
    <property type="nucleotide sequence ID" value="NZ_LTAO01000015.1"/>
</dbReference>
<dbReference type="Gene3D" id="1.10.101.10">
    <property type="entry name" value="PGBD-like superfamily/PGBD"/>
    <property type="match status" value="1"/>
</dbReference>
<dbReference type="InterPro" id="IPR036365">
    <property type="entry name" value="PGBD-like_sf"/>
</dbReference>